<dbReference type="Gene3D" id="1.20.1280.50">
    <property type="match status" value="1"/>
</dbReference>
<reference evidence="3" key="2">
    <citation type="submission" date="2023-04" db="EMBL/GenBank/DDBJ databases">
        <authorList>
            <person name="Bu L."/>
            <person name="Lu L."/>
            <person name="Laidemitt M.R."/>
            <person name="Zhang S.M."/>
            <person name="Mutuku M."/>
            <person name="Mkoji G."/>
            <person name="Steinauer M."/>
            <person name="Loker E.S."/>
        </authorList>
    </citation>
    <scope>NUCLEOTIDE SEQUENCE</scope>
    <source>
        <strain evidence="3">KasaAsao</strain>
        <tissue evidence="3">Whole Snail</tissue>
    </source>
</reference>
<evidence type="ECO:0000313" key="3">
    <source>
        <dbReference type="EMBL" id="KAK0055146.1"/>
    </source>
</evidence>
<evidence type="ECO:0000313" key="4">
    <source>
        <dbReference type="Proteomes" id="UP001233172"/>
    </source>
</evidence>
<sequence length="462" mass="52905">MGVSSTKRNIEEEPENPKEEPPLKKSKLSSGAEGEPCCSTESLDQKTPDKVLGWADLPYVALLQIYSFLPNKYRYNMALTCQAWSKPFARPEIWRSVSFRFDSHEDYRAKLFCEYLSLSGVRYLDINCANSTNSPINEFCSLLHLNKFLQCFITCGNTKLIALNLTHLSSMSNWFKWLWNEDRMVVLYELLACQTDLKYLNLSGAELKQEQGLALLGAAGQRCGTTIQCLKIDHFFAKDVQRDNQFSTDFTVTMEYFPKLVHLTVGIQYLSNELLNSLANFGSLKCLCVHSNTTRELIQPSTESWDYLRLSCQNLQVHYMLKNIGSRSIFLNILTPGIPLTSLEWELEKYWGQNSGLYCCRYIADNYKNTLKHLDFTLNETSQWSLEMYSEIVDKCTKLKALNVKSIDSTSKTFKSAMRKCVRKTVNGQAKNEIGQFTLNGVNVPQGQSWINNILEWVLGTY</sequence>
<dbReference type="PANTHER" id="PTHR20872">
    <property type="match status" value="1"/>
</dbReference>
<accession>A0AAD8F9C7</accession>
<proteinExistence type="predicted"/>
<comment type="caution">
    <text evidence="3">The sequence shown here is derived from an EMBL/GenBank/DDBJ whole genome shotgun (WGS) entry which is preliminary data.</text>
</comment>
<dbReference type="Proteomes" id="UP001233172">
    <property type="component" value="Unassembled WGS sequence"/>
</dbReference>
<dbReference type="SUPFAM" id="SSF52047">
    <property type="entry name" value="RNI-like"/>
    <property type="match status" value="1"/>
</dbReference>
<keyword evidence="4" id="KW-1185">Reference proteome</keyword>
<dbReference type="Pfam" id="PF12937">
    <property type="entry name" value="F-box-like"/>
    <property type="match status" value="1"/>
</dbReference>
<gene>
    <name evidence="3" type="ORF">Bpfe_015437</name>
</gene>
<reference evidence="3" key="1">
    <citation type="journal article" date="2023" name="PLoS Negl. Trop. Dis.">
        <title>A genome sequence for Biomphalaria pfeifferi, the major vector snail for the human-infecting parasite Schistosoma mansoni.</title>
        <authorList>
            <person name="Bu L."/>
            <person name="Lu L."/>
            <person name="Laidemitt M.R."/>
            <person name="Zhang S.M."/>
            <person name="Mutuku M."/>
            <person name="Mkoji G."/>
            <person name="Steinauer M."/>
            <person name="Loker E.S."/>
        </authorList>
    </citation>
    <scope>NUCLEOTIDE SEQUENCE</scope>
    <source>
        <strain evidence="3">KasaAsao</strain>
    </source>
</reference>
<dbReference type="InterPro" id="IPR032675">
    <property type="entry name" value="LRR_dom_sf"/>
</dbReference>
<name>A0AAD8F9C7_BIOPF</name>
<feature type="compositionally biased region" description="Basic and acidic residues" evidence="1">
    <location>
        <begin position="8"/>
        <end position="23"/>
    </location>
</feature>
<feature type="region of interest" description="Disordered" evidence="1">
    <location>
        <begin position="1"/>
        <end position="43"/>
    </location>
</feature>
<dbReference type="EMBL" id="JASAOG010000072">
    <property type="protein sequence ID" value="KAK0055146.1"/>
    <property type="molecule type" value="Genomic_DNA"/>
</dbReference>
<organism evidence="3 4">
    <name type="scientific">Biomphalaria pfeifferi</name>
    <name type="common">Bloodfluke planorb</name>
    <name type="synonym">Freshwater snail</name>
    <dbReference type="NCBI Taxonomy" id="112525"/>
    <lineage>
        <taxon>Eukaryota</taxon>
        <taxon>Metazoa</taxon>
        <taxon>Spiralia</taxon>
        <taxon>Lophotrochozoa</taxon>
        <taxon>Mollusca</taxon>
        <taxon>Gastropoda</taxon>
        <taxon>Heterobranchia</taxon>
        <taxon>Euthyneura</taxon>
        <taxon>Panpulmonata</taxon>
        <taxon>Hygrophila</taxon>
        <taxon>Lymnaeoidea</taxon>
        <taxon>Planorbidae</taxon>
        <taxon>Biomphalaria</taxon>
    </lineage>
</organism>
<dbReference type="AlphaFoldDB" id="A0AAD8F9C7"/>
<dbReference type="InterPro" id="IPR001810">
    <property type="entry name" value="F-box_dom"/>
</dbReference>
<dbReference type="Gene3D" id="3.80.10.10">
    <property type="entry name" value="Ribonuclease Inhibitor"/>
    <property type="match status" value="1"/>
</dbReference>
<dbReference type="SUPFAM" id="SSF81383">
    <property type="entry name" value="F-box domain"/>
    <property type="match status" value="1"/>
</dbReference>
<dbReference type="InterPro" id="IPR036047">
    <property type="entry name" value="F-box-like_dom_sf"/>
</dbReference>
<feature type="domain" description="F-box" evidence="2">
    <location>
        <begin position="54"/>
        <end position="100"/>
    </location>
</feature>
<evidence type="ECO:0000256" key="1">
    <source>
        <dbReference type="SAM" id="MobiDB-lite"/>
    </source>
</evidence>
<dbReference type="PANTHER" id="PTHR20872:SF1">
    <property type="entry name" value="F-BOX DOMAIN-CONTAINING PROTEIN"/>
    <property type="match status" value="1"/>
</dbReference>
<evidence type="ECO:0000259" key="2">
    <source>
        <dbReference type="Pfam" id="PF12937"/>
    </source>
</evidence>
<protein>
    <submittedName>
        <fullName evidence="3">F-box only protein 39-like isoform X1</fullName>
    </submittedName>
</protein>